<evidence type="ECO:0000256" key="1">
    <source>
        <dbReference type="ARBA" id="ARBA00005656"/>
    </source>
</evidence>
<dbReference type="PIRSF" id="PIRSF000428">
    <property type="entry name" value="P_Ac_trans"/>
    <property type="match status" value="1"/>
</dbReference>
<protein>
    <submittedName>
        <fullName evidence="5">Phosphate butyryltransferase</fullName>
    </submittedName>
</protein>
<dbReference type="GO" id="GO:0016746">
    <property type="term" value="F:acyltransferase activity"/>
    <property type="evidence" value="ECO:0007669"/>
    <property type="project" value="UniProtKB-KW"/>
</dbReference>
<dbReference type="Gene3D" id="3.40.718.10">
    <property type="entry name" value="Isopropylmalate Dehydrogenase"/>
    <property type="match status" value="1"/>
</dbReference>
<evidence type="ECO:0000259" key="4">
    <source>
        <dbReference type="Pfam" id="PF01515"/>
    </source>
</evidence>
<evidence type="ECO:0000313" key="5">
    <source>
        <dbReference type="EMBL" id="HJC67093.1"/>
    </source>
</evidence>
<accession>A0A9D2TFP3</accession>
<dbReference type="InterPro" id="IPR050500">
    <property type="entry name" value="Phos_Acetyltrans/Butyryltrans"/>
</dbReference>
<sequence length="302" mass="32335">MVKSFEEVKERLLAFPVKRKIGVAAAHDEHTLDAVVMAARDGLVEPVLVGDEEKIRQLLKELDFDPAGAEIIHVPDPVEAAQKVADLVRAGELDCVMKGKIETGPLMKVMVNREHGIRRKDTMSLVGFIDSPYYHKVFGVTDVGLLTYPDTGQKVAAIENAAAAFRALGTENPKVAVLAAVEKVNPKMPETVEAAQIKEMNQKGELPGCLVEGPISYDLAMDPESWKIKGYESPVAGDADILVVPNIVAGNILIKSLAFTGGAKTCGVIFGAMVPLIITSRSSSVEDKFMSIVMSALVGGAK</sequence>
<dbReference type="AlphaFoldDB" id="A0A9D2TFP3"/>
<organism evidence="5 6">
    <name type="scientific">Candidatus Enterocloster excrementigallinarum</name>
    <dbReference type="NCBI Taxonomy" id="2838558"/>
    <lineage>
        <taxon>Bacteria</taxon>
        <taxon>Bacillati</taxon>
        <taxon>Bacillota</taxon>
        <taxon>Clostridia</taxon>
        <taxon>Lachnospirales</taxon>
        <taxon>Lachnospiraceae</taxon>
        <taxon>Enterocloster</taxon>
    </lineage>
</organism>
<keyword evidence="2" id="KW-0808">Transferase</keyword>
<dbReference type="EMBL" id="DWWB01000055">
    <property type="protein sequence ID" value="HJC67093.1"/>
    <property type="molecule type" value="Genomic_DNA"/>
</dbReference>
<reference evidence="5" key="1">
    <citation type="journal article" date="2021" name="PeerJ">
        <title>Extensive microbial diversity within the chicken gut microbiome revealed by metagenomics and culture.</title>
        <authorList>
            <person name="Gilroy R."/>
            <person name="Ravi A."/>
            <person name="Getino M."/>
            <person name="Pursley I."/>
            <person name="Horton D.L."/>
            <person name="Alikhan N.F."/>
            <person name="Baker D."/>
            <person name="Gharbi K."/>
            <person name="Hall N."/>
            <person name="Watson M."/>
            <person name="Adriaenssens E.M."/>
            <person name="Foster-Nyarko E."/>
            <person name="Jarju S."/>
            <person name="Secka A."/>
            <person name="Antonio M."/>
            <person name="Oren A."/>
            <person name="Chaudhuri R.R."/>
            <person name="La Ragione R."/>
            <person name="Hildebrand F."/>
            <person name="Pallen M.J."/>
        </authorList>
    </citation>
    <scope>NUCLEOTIDE SEQUENCE</scope>
    <source>
        <strain evidence="5">CHK198-12963</strain>
    </source>
</reference>
<gene>
    <name evidence="5" type="ORF">H9931_10330</name>
</gene>
<dbReference type="Proteomes" id="UP000823863">
    <property type="component" value="Unassembled WGS sequence"/>
</dbReference>
<feature type="domain" description="Phosphate acetyl/butaryl transferase" evidence="4">
    <location>
        <begin position="84"/>
        <end position="296"/>
    </location>
</feature>
<evidence type="ECO:0000313" key="6">
    <source>
        <dbReference type="Proteomes" id="UP000823863"/>
    </source>
</evidence>
<reference evidence="5" key="2">
    <citation type="submission" date="2021-04" db="EMBL/GenBank/DDBJ databases">
        <authorList>
            <person name="Gilroy R."/>
        </authorList>
    </citation>
    <scope>NUCLEOTIDE SEQUENCE</scope>
    <source>
        <strain evidence="5">CHK198-12963</strain>
    </source>
</reference>
<evidence type="ECO:0000256" key="2">
    <source>
        <dbReference type="ARBA" id="ARBA00022679"/>
    </source>
</evidence>
<dbReference type="PANTHER" id="PTHR43356">
    <property type="entry name" value="PHOSPHATE ACETYLTRANSFERASE"/>
    <property type="match status" value="1"/>
</dbReference>
<comment type="similarity">
    <text evidence="1">Belongs to the phosphate acetyltransferase and butyryltransferase family.</text>
</comment>
<dbReference type="PANTHER" id="PTHR43356:SF2">
    <property type="entry name" value="PHOSPHATE ACETYLTRANSFERASE"/>
    <property type="match status" value="1"/>
</dbReference>
<comment type="caution">
    <text evidence="5">The sequence shown here is derived from an EMBL/GenBank/DDBJ whole genome shotgun (WGS) entry which is preliminary data.</text>
</comment>
<dbReference type="SUPFAM" id="SSF53659">
    <property type="entry name" value="Isocitrate/Isopropylmalate dehydrogenase-like"/>
    <property type="match status" value="1"/>
</dbReference>
<name>A0A9D2TFP3_9FIRM</name>
<dbReference type="InterPro" id="IPR002505">
    <property type="entry name" value="PTA_PTB"/>
</dbReference>
<proteinExistence type="inferred from homology"/>
<dbReference type="InterPro" id="IPR012147">
    <property type="entry name" value="P_Ac_Bu_trans"/>
</dbReference>
<dbReference type="Pfam" id="PF01515">
    <property type="entry name" value="PTA_PTB"/>
    <property type="match status" value="1"/>
</dbReference>
<keyword evidence="3" id="KW-0012">Acyltransferase</keyword>
<evidence type="ECO:0000256" key="3">
    <source>
        <dbReference type="ARBA" id="ARBA00023315"/>
    </source>
</evidence>